<sequence length="238" mass="26763">MSLQKLPILLAVAPILWKAYTPPGSPNRDEKVKPTGIERVFGQWAEQIAAFLKITHAVSCLIEASLILAHNAPDHTLSQHIFSTFAQPDSRGVSRINITPSFLLGSALALGSSQLRFACFRTMGRLLTFHLSLRSGHRLITDGPYAFVRHPAYTGLILLMMSEAMIQWSQGSWLRECGWLNTVLGKSYFTLSVGIMILTAATVVRRTMTEDKFMKDRFGDEWMQWEKKTPKRLIPGIF</sequence>
<comment type="similarity">
    <text evidence="5">Belongs to the class VI-like SAM-binding methyltransferase superfamily. Isoprenylcysteine carboxyl methyltransferase family.</text>
</comment>
<evidence type="ECO:0000256" key="3">
    <source>
        <dbReference type="ARBA" id="ARBA00022989"/>
    </source>
</evidence>
<comment type="catalytic activity">
    <reaction evidence="5">
        <text>[protein]-C-terminal S-[(2E,6E)-farnesyl]-L-cysteine + S-adenosyl-L-methionine = [protein]-C-terminal S-[(2E,6E)-farnesyl]-L-cysteine methyl ester + S-adenosyl-L-homocysteine</text>
        <dbReference type="Rhea" id="RHEA:21672"/>
        <dbReference type="Rhea" id="RHEA-COMP:12125"/>
        <dbReference type="Rhea" id="RHEA-COMP:12126"/>
        <dbReference type="ChEBI" id="CHEBI:57856"/>
        <dbReference type="ChEBI" id="CHEBI:59789"/>
        <dbReference type="ChEBI" id="CHEBI:90510"/>
        <dbReference type="ChEBI" id="CHEBI:90511"/>
        <dbReference type="EC" id="2.1.1.100"/>
    </reaction>
</comment>
<keyword evidence="5" id="KW-0489">Methyltransferase</keyword>
<reference evidence="7 8" key="1">
    <citation type="submission" date="2019-02" db="EMBL/GenBank/DDBJ databases">
        <title>Genome sequencing of the rare red list fungi Bondarzewia mesenterica.</title>
        <authorList>
            <person name="Buettner E."/>
            <person name="Kellner H."/>
        </authorList>
    </citation>
    <scope>NUCLEOTIDE SEQUENCE [LARGE SCALE GENOMIC DNA]</scope>
    <source>
        <strain evidence="7 8">DSM 108281</strain>
    </source>
</reference>
<keyword evidence="5" id="KW-0808">Transferase</keyword>
<comment type="subcellular location">
    <subcellularLocation>
        <location evidence="5">Endoplasmic reticulum membrane</location>
        <topology evidence="5">Multi-pass membrane protein</topology>
    </subcellularLocation>
    <subcellularLocation>
        <location evidence="1">Membrane</location>
        <topology evidence="1">Multi-pass membrane protein</topology>
    </subcellularLocation>
</comment>
<keyword evidence="2" id="KW-0812">Transmembrane</keyword>
<evidence type="ECO:0000256" key="6">
    <source>
        <dbReference type="SAM" id="SignalP"/>
    </source>
</evidence>
<organism evidence="7 8">
    <name type="scientific">Bondarzewia mesenterica</name>
    <dbReference type="NCBI Taxonomy" id="1095465"/>
    <lineage>
        <taxon>Eukaryota</taxon>
        <taxon>Fungi</taxon>
        <taxon>Dikarya</taxon>
        <taxon>Basidiomycota</taxon>
        <taxon>Agaricomycotina</taxon>
        <taxon>Agaricomycetes</taxon>
        <taxon>Russulales</taxon>
        <taxon>Bondarzewiaceae</taxon>
        <taxon>Bondarzewia</taxon>
    </lineage>
</organism>
<evidence type="ECO:0000313" key="7">
    <source>
        <dbReference type="EMBL" id="THH16262.1"/>
    </source>
</evidence>
<evidence type="ECO:0000256" key="4">
    <source>
        <dbReference type="ARBA" id="ARBA00023136"/>
    </source>
</evidence>
<evidence type="ECO:0000256" key="2">
    <source>
        <dbReference type="ARBA" id="ARBA00022692"/>
    </source>
</evidence>
<dbReference type="GO" id="GO:0004671">
    <property type="term" value="F:protein C-terminal S-isoprenylcysteine carboxyl O-methyltransferase activity"/>
    <property type="evidence" value="ECO:0007669"/>
    <property type="project" value="UniProtKB-EC"/>
</dbReference>
<proteinExistence type="inferred from homology"/>
<evidence type="ECO:0000256" key="5">
    <source>
        <dbReference type="RuleBase" id="RU362022"/>
    </source>
</evidence>
<dbReference type="Proteomes" id="UP000310158">
    <property type="component" value="Unassembled WGS sequence"/>
</dbReference>
<name>A0A4S4LUZ1_9AGAM</name>
<protein>
    <recommendedName>
        <fullName evidence="5">Protein-S-isoprenylcysteine O-methyltransferase</fullName>
        <ecNumber evidence="5">2.1.1.100</ecNumber>
    </recommendedName>
</protein>
<evidence type="ECO:0000256" key="1">
    <source>
        <dbReference type="ARBA" id="ARBA00004141"/>
    </source>
</evidence>
<evidence type="ECO:0000313" key="8">
    <source>
        <dbReference type="Proteomes" id="UP000310158"/>
    </source>
</evidence>
<keyword evidence="4" id="KW-0472">Membrane</keyword>
<dbReference type="PANTHER" id="PTHR12714:SF9">
    <property type="entry name" value="PROTEIN-S-ISOPRENYLCYSTEINE O-METHYLTRANSFERASE"/>
    <property type="match status" value="1"/>
</dbReference>
<dbReference type="OrthoDB" id="422086at2759"/>
<keyword evidence="5" id="KW-0256">Endoplasmic reticulum</keyword>
<dbReference type="EMBL" id="SGPL01000166">
    <property type="protein sequence ID" value="THH16262.1"/>
    <property type="molecule type" value="Genomic_DNA"/>
</dbReference>
<dbReference type="Pfam" id="PF04140">
    <property type="entry name" value="ICMT"/>
    <property type="match status" value="1"/>
</dbReference>
<dbReference type="InterPro" id="IPR007269">
    <property type="entry name" value="ICMT_MeTrfase"/>
</dbReference>
<dbReference type="PANTHER" id="PTHR12714">
    <property type="entry name" value="PROTEIN-S ISOPRENYLCYSTEINE O-METHYLTRANSFERASE"/>
    <property type="match status" value="1"/>
</dbReference>
<dbReference type="GO" id="GO:0005789">
    <property type="term" value="C:endoplasmic reticulum membrane"/>
    <property type="evidence" value="ECO:0007669"/>
    <property type="project" value="UniProtKB-SubCell"/>
</dbReference>
<dbReference type="Gene3D" id="1.20.120.1630">
    <property type="match status" value="1"/>
</dbReference>
<keyword evidence="3" id="KW-1133">Transmembrane helix</keyword>
<gene>
    <name evidence="7" type="ORF">EW146_g4344</name>
</gene>
<feature type="signal peptide" evidence="6">
    <location>
        <begin position="1"/>
        <end position="19"/>
    </location>
</feature>
<feature type="chain" id="PRO_5020388831" description="Protein-S-isoprenylcysteine O-methyltransferase" evidence="6">
    <location>
        <begin position="20"/>
        <end position="238"/>
    </location>
</feature>
<accession>A0A4S4LUZ1</accession>
<keyword evidence="5" id="KW-0949">S-adenosyl-L-methionine</keyword>
<dbReference type="AlphaFoldDB" id="A0A4S4LUZ1"/>
<dbReference type="GO" id="GO:0032259">
    <property type="term" value="P:methylation"/>
    <property type="evidence" value="ECO:0007669"/>
    <property type="project" value="UniProtKB-KW"/>
</dbReference>
<comment type="caution">
    <text evidence="7">The sequence shown here is derived from an EMBL/GenBank/DDBJ whole genome shotgun (WGS) entry which is preliminary data.</text>
</comment>
<dbReference type="EC" id="2.1.1.100" evidence="5"/>
<keyword evidence="6" id="KW-0732">Signal</keyword>
<keyword evidence="8" id="KW-1185">Reference proteome</keyword>